<keyword evidence="14" id="KW-0812">Transmembrane</keyword>
<dbReference type="PIRSF" id="PIRSF000615">
    <property type="entry name" value="TyrPK_CSF1-R"/>
    <property type="match status" value="1"/>
</dbReference>
<comment type="catalytic activity">
    <reaction evidence="9">
        <text>L-tyrosyl-[protein] + ATP = O-phospho-L-tyrosyl-[protein] + ADP + H(+)</text>
        <dbReference type="Rhea" id="RHEA:10596"/>
        <dbReference type="Rhea" id="RHEA-COMP:10136"/>
        <dbReference type="Rhea" id="RHEA-COMP:20101"/>
        <dbReference type="ChEBI" id="CHEBI:15378"/>
        <dbReference type="ChEBI" id="CHEBI:30616"/>
        <dbReference type="ChEBI" id="CHEBI:46858"/>
        <dbReference type="ChEBI" id="CHEBI:61978"/>
        <dbReference type="ChEBI" id="CHEBI:456216"/>
        <dbReference type="EC" id="2.7.10.1"/>
    </reaction>
</comment>
<organism evidence="16 17">
    <name type="scientific">Rotaria magnacalcarata</name>
    <dbReference type="NCBI Taxonomy" id="392030"/>
    <lineage>
        <taxon>Eukaryota</taxon>
        <taxon>Metazoa</taxon>
        <taxon>Spiralia</taxon>
        <taxon>Gnathifera</taxon>
        <taxon>Rotifera</taxon>
        <taxon>Eurotatoria</taxon>
        <taxon>Bdelloidea</taxon>
        <taxon>Philodinida</taxon>
        <taxon>Philodinidae</taxon>
        <taxon>Rotaria</taxon>
    </lineage>
</organism>
<dbReference type="GO" id="GO:0007169">
    <property type="term" value="P:cell surface receptor protein tyrosine kinase signaling pathway"/>
    <property type="evidence" value="ECO:0007669"/>
    <property type="project" value="TreeGrafter"/>
</dbReference>
<feature type="binding site" evidence="12">
    <location>
        <position position="276"/>
    </location>
    <ligand>
        <name>Mg(2+)</name>
        <dbReference type="ChEBI" id="CHEBI:18420"/>
    </ligand>
</feature>
<keyword evidence="14" id="KW-1133">Transmembrane helix</keyword>
<protein>
    <recommendedName>
        <fullName evidence="15">Protein kinase domain-containing protein</fullName>
    </recommendedName>
</protein>
<sequence>MSNGCIPFNLTNTYLMCSLTKSVLNNTRDLEANVEIRIGTNLTFLIGKIVFQNLTLSSLSGVSFITRQFGLWTMITLIILSSITIISLIFLLVIILRRYYFHSSGKYRQSVPPPYYHDVWCELGKKWQINPNFVKIAEKIGQGCFGDVYKGELQQNDTSIEVAVKVLRDQNVGSMHEFLFEANRMKDFSHPNILSLIGVAWDPTRKAMVLLPYMKNGDLRSYISNEKNRPTVRQLITWGIEVADGMDYLSSLKFVHRDLATRNCMLDENLACRISDFGLSRDVFDRDYYLVPRTTTKEKDGVCIQIPPRRLPIRWLSPESIESSRYTIQSDVWSYGILLWELLSRGKTPYPGIDNADIFTYVKNGYRLPSPTYCPPLLYKSAMLVCWHVDP</sequence>
<dbReference type="InterPro" id="IPR011009">
    <property type="entry name" value="Kinase-like_dom_sf"/>
</dbReference>
<evidence type="ECO:0000256" key="11">
    <source>
        <dbReference type="PIRSR" id="PIRSR000615-2"/>
    </source>
</evidence>
<dbReference type="GO" id="GO:0043235">
    <property type="term" value="C:receptor complex"/>
    <property type="evidence" value="ECO:0007669"/>
    <property type="project" value="TreeGrafter"/>
</dbReference>
<dbReference type="GO" id="GO:0005524">
    <property type="term" value="F:ATP binding"/>
    <property type="evidence" value="ECO:0007669"/>
    <property type="project" value="UniProtKB-UniRule"/>
</dbReference>
<feature type="active site" description="Proton acceptor" evidence="10">
    <location>
        <position position="258"/>
    </location>
</feature>
<dbReference type="EMBL" id="CAJOBJ010228119">
    <property type="protein sequence ID" value="CAF5048516.1"/>
    <property type="molecule type" value="Genomic_DNA"/>
</dbReference>
<evidence type="ECO:0000256" key="7">
    <source>
        <dbReference type="ARBA" id="ARBA00023136"/>
    </source>
</evidence>
<dbReference type="InterPro" id="IPR000719">
    <property type="entry name" value="Prot_kinase_dom"/>
</dbReference>
<evidence type="ECO:0000256" key="10">
    <source>
        <dbReference type="PIRSR" id="PIRSR000615-1"/>
    </source>
</evidence>
<keyword evidence="5" id="KW-0418">Kinase</keyword>
<dbReference type="GO" id="GO:0030182">
    <property type="term" value="P:neuron differentiation"/>
    <property type="evidence" value="ECO:0007669"/>
    <property type="project" value="UniProtKB-ARBA"/>
</dbReference>
<keyword evidence="4 11" id="KW-0547">Nucleotide-binding</keyword>
<feature type="domain" description="Protein kinase" evidence="15">
    <location>
        <begin position="134"/>
        <end position="391"/>
    </location>
</feature>
<dbReference type="InterPro" id="IPR008266">
    <property type="entry name" value="Tyr_kinase_AS"/>
</dbReference>
<dbReference type="InterPro" id="IPR020635">
    <property type="entry name" value="Tyr_kinase_cat_dom"/>
</dbReference>
<evidence type="ECO:0000259" key="15">
    <source>
        <dbReference type="PROSITE" id="PS50011"/>
    </source>
</evidence>
<feature type="transmembrane region" description="Helical" evidence="14">
    <location>
        <begin position="69"/>
        <end position="96"/>
    </location>
</feature>
<dbReference type="PROSITE" id="PS00109">
    <property type="entry name" value="PROTEIN_KINASE_TYR"/>
    <property type="match status" value="1"/>
</dbReference>
<dbReference type="AlphaFoldDB" id="A0A8S3DVR0"/>
<feature type="binding site" evidence="12">
    <location>
        <position position="263"/>
    </location>
    <ligand>
        <name>Mg(2+)</name>
        <dbReference type="ChEBI" id="CHEBI:18420"/>
    </ligand>
</feature>
<dbReference type="GO" id="GO:0005886">
    <property type="term" value="C:plasma membrane"/>
    <property type="evidence" value="ECO:0007669"/>
    <property type="project" value="TreeGrafter"/>
</dbReference>
<accession>A0A8S3DVR0</accession>
<evidence type="ECO:0000256" key="2">
    <source>
        <dbReference type="ARBA" id="ARBA00004308"/>
    </source>
</evidence>
<keyword evidence="7 14" id="KW-0472">Membrane</keyword>
<keyword evidence="3" id="KW-0808">Transferase</keyword>
<dbReference type="SMART" id="SM00219">
    <property type="entry name" value="TyrKc"/>
    <property type="match status" value="1"/>
</dbReference>
<keyword evidence="8" id="KW-0829">Tyrosine-protein kinase</keyword>
<dbReference type="Proteomes" id="UP000681720">
    <property type="component" value="Unassembled WGS sequence"/>
</dbReference>
<dbReference type="GO" id="GO:0012505">
    <property type="term" value="C:endomembrane system"/>
    <property type="evidence" value="ECO:0007669"/>
    <property type="project" value="UniProtKB-SubCell"/>
</dbReference>
<dbReference type="Pfam" id="PF07714">
    <property type="entry name" value="PK_Tyr_Ser-Thr"/>
    <property type="match status" value="1"/>
</dbReference>
<gene>
    <name evidence="16" type="ORF">GIL414_LOCUS59823</name>
</gene>
<feature type="binding site" evidence="11">
    <location>
        <position position="262"/>
    </location>
    <ligand>
        <name>ATP</name>
        <dbReference type="ChEBI" id="CHEBI:30616"/>
    </ligand>
</feature>
<keyword evidence="12" id="KW-0479">Metal-binding</keyword>
<evidence type="ECO:0000256" key="8">
    <source>
        <dbReference type="ARBA" id="ARBA00023137"/>
    </source>
</evidence>
<feature type="binding site" evidence="13">
    <location>
        <position position="165"/>
    </location>
    <ligand>
        <name>ATP</name>
        <dbReference type="ChEBI" id="CHEBI:30616"/>
    </ligand>
</feature>
<dbReference type="Gene3D" id="1.10.510.10">
    <property type="entry name" value="Transferase(Phosphotransferase) domain 1"/>
    <property type="match status" value="1"/>
</dbReference>
<dbReference type="GO" id="GO:0046872">
    <property type="term" value="F:metal ion binding"/>
    <property type="evidence" value="ECO:0007669"/>
    <property type="project" value="UniProtKB-KW"/>
</dbReference>
<comment type="subcellular location">
    <subcellularLocation>
        <location evidence="2">Endomembrane system</location>
    </subcellularLocation>
    <subcellularLocation>
        <location evidence="1">Membrane</location>
        <topology evidence="1">Single-pass membrane protein</topology>
    </subcellularLocation>
</comment>
<evidence type="ECO:0000256" key="6">
    <source>
        <dbReference type="ARBA" id="ARBA00022840"/>
    </source>
</evidence>
<evidence type="ECO:0000256" key="14">
    <source>
        <dbReference type="SAM" id="Phobius"/>
    </source>
</evidence>
<dbReference type="GO" id="GO:0016477">
    <property type="term" value="P:cell migration"/>
    <property type="evidence" value="ECO:0007669"/>
    <property type="project" value="TreeGrafter"/>
</dbReference>
<keyword evidence="12" id="KW-0460">Magnesium</keyword>
<dbReference type="Gene3D" id="3.30.200.20">
    <property type="entry name" value="Phosphorylase Kinase, domain 1"/>
    <property type="match status" value="1"/>
</dbReference>
<dbReference type="CDD" id="cd00192">
    <property type="entry name" value="PTKc"/>
    <property type="match status" value="1"/>
</dbReference>
<dbReference type="PROSITE" id="PS00107">
    <property type="entry name" value="PROTEIN_KINASE_ATP"/>
    <property type="match status" value="1"/>
</dbReference>
<comment type="caution">
    <text evidence="16">The sequence shown here is derived from an EMBL/GenBank/DDBJ whole genome shotgun (WGS) entry which is preliminary data.</text>
</comment>
<evidence type="ECO:0000313" key="17">
    <source>
        <dbReference type="Proteomes" id="UP000681720"/>
    </source>
</evidence>
<evidence type="ECO:0000256" key="1">
    <source>
        <dbReference type="ARBA" id="ARBA00004167"/>
    </source>
</evidence>
<dbReference type="PRINTS" id="PR00109">
    <property type="entry name" value="TYRKINASE"/>
</dbReference>
<feature type="non-terminal residue" evidence="16">
    <location>
        <position position="1"/>
    </location>
</feature>
<keyword evidence="6 11" id="KW-0067">ATP-binding</keyword>
<evidence type="ECO:0000313" key="16">
    <source>
        <dbReference type="EMBL" id="CAF5048516.1"/>
    </source>
</evidence>
<evidence type="ECO:0000256" key="3">
    <source>
        <dbReference type="ARBA" id="ARBA00022679"/>
    </source>
</evidence>
<evidence type="ECO:0000256" key="9">
    <source>
        <dbReference type="ARBA" id="ARBA00051243"/>
    </source>
</evidence>
<evidence type="ECO:0000256" key="4">
    <source>
        <dbReference type="ARBA" id="ARBA00022741"/>
    </source>
</evidence>
<dbReference type="InterPro" id="IPR001245">
    <property type="entry name" value="Ser-Thr/Tyr_kinase_cat_dom"/>
</dbReference>
<evidence type="ECO:0000256" key="13">
    <source>
        <dbReference type="PROSITE-ProRule" id="PRU10141"/>
    </source>
</evidence>
<dbReference type="GO" id="GO:0048468">
    <property type="term" value="P:cell development"/>
    <property type="evidence" value="ECO:0007669"/>
    <property type="project" value="UniProtKB-ARBA"/>
</dbReference>
<dbReference type="PANTHER" id="PTHR24416">
    <property type="entry name" value="TYROSINE-PROTEIN KINASE RECEPTOR"/>
    <property type="match status" value="1"/>
</dbReference>
<dbReference type="FunFam" id="1.10.510.10:FF:001512">
    <property type="entry name" value="Receptor tyrosine-protein kinase erbB-2"/>
    <property type="match status" value="1"/>
</dbReference>
<evidence type="ECO:0000256" key="5">
    <source>
        <dbReference type="ARBA" id="ARBA00022777"/>
    </source>
</evidence>
<proteinExistence type="predicted"/>
<dbReference type="PANTHER" id="PTHR24416:SF564">
    <property type="entry name" value="MACROPHAGE-STIMULATING PROTEIN RECEPTOR"/>
    <property type="match status" value="1"/>
</dbReference>
<dbReference type="GO" id="GO:0050793">
    <property type="term" value="P:regulation of developmental process"/>
    <property type="evidence" value="ECO:0007669"/>
    <property type="project" value="UniProtKB-ARBA"/>
</dbReference>
<reference evidence="16" key="1">
    <citation type="submission" date="2021-02" db="EMBL/GenBank/DDBJ databases">
        <authorList>
            <person name="Nowell W R."/>
        </authorList>
    </citation>
    <scope>NUCLEOTIDE SEQUENCE</scope>
</reference>
<dbReference type="InterPro" id="IPR050122">
    <property type="entry name" value="RTK"/>
</dbReference>
<dbReference type="InterPro" id="IPR017441">
    <property type="entry name" value="Protein_kinase_ATP_BS"/>
</dbReference>
<dbReference type="SUPFAM" id="SSF56112">
    <property type="entry name" value="Protein kinase-like (PK-like)"/>
    <property type="match status" value="1"/>
</dbReference>
<evidence type="ECO:0000256" key="12">
    <source>
        <dbReference type="PIRSR" id="PIRSR000615-3"/>
    </source>
</evidence>
<name>A0A8S3DVR0_9BILA</name>
<dbReference type="GO" id="GO:0004714">
    <property type="term" value="F:transmembrane receptor protein tyrosine kinase activity"/>
    <property type="evidence" value="ECO:0007669"/>
    <property type="project" value="UniProtKB-EC"/>
</dbReference>
<dbReference type="PROSITE" id="PS50011">
    <property type="entry name" value="PROTEIN_KINASE_DOM"/>
    <property type="match status" value="1"/>
</dbReference>